<dbReference type="InterPro" id="IPR032675">
    <property type="entry name" value="LRR_dom_sf"/>
</dbReference>
<reference evidence="4 5" key="1">
    <citation type="submission" date="2020-05" db="EMBL/GenBank/DDBJ databases">
        <authorList>
            <person name="Campoy J."/>
            <person name="Schneeberger K."/>
            <person name="Spophaly S."/>
        </authorList>
    </citation>
    <scope>NUCLEOTIDE SEQUENCE [LARGE SCALE GENOMIC DNA]</scope>
    <source>
        <strain evidence="4">PruArmRojPasFocal</strain>
    </source>
</reference>
<dbReference type="GO" id="GO:0006952">
    <property type="term" value="P:defense response"/>
    <property type="evidence" value="ECO:0007669"/>
    <property type="project" value="UniProtKB-KW"/>
</dbReference>
<dbReference type="AlphaFoldDB" id="A0A6J5V850"/>
<dbReference type="Gene3D" id="3.80.10.10">
    <property type="entry name" value="Ribonuclease Inhibitor"/>
    <property type="match status" value="3"/>
</dbReference>
<organism evidence="4 5">
    <name type="scientific">Prunus armeniaca</name>
    <name type="common">Apricot</name>
    <name type="synonym">Armeniaca vulgaris</name>
    <dbReference type="NCBI Taxonomy" id="36596"/>
    <lineage>
        <taxon>Eukaryota</taxon>
        <taxon>Viridiplantae</taxon>
        <taxon>Streptophyta</taxon>
        <taxon>Embryophyta</taxon>
        <taxon>Tracheophyta</taxon>
        <taxon>Spermatophyta</taxon>
        <taxon>Magnoliopsida</taxon>
        <taxon>eudicotyledons</taxon>
        <taxon>Gunneridae</taxon>
        <taxon>Pentapetalae</taxon>
        <taxon>rosids</taxon>
        <taxon>fabids</taxon>
        <taxon>Rosales</taxon>
        <taxon>Rosaceae</taxon>
        <taxon>Amygdaloideae</taxon>
        <taxon>Amygdaleae</taxon>
        <taxon>Prunus</taxon>
    </lineage>
</organism>
<evidence type="ECO:0000256" key="2">
    <source>
        <dbReference type="ARBA" id="ARBA00022821"/>
    </source>
</evidence>
<accession>A0A6J5V850</accession>
<dbReference type="InterPro" id="IPR055414">
    <property type="entry name" value="LRR_R13L4/SHOC2-like"/>
</dbReference>
<dbReference type="SUPFAM" id="SSF52058">
    <property type="entry name" value="L domain-like"/>
    <property type="match status" value="1"/>
</dbReference>
<sequence length="308" mass="34393">MDSGMPIANISTQLTSLTHLTIKYMKELASLPEGMLKNNKNLSYLEIENCPDLTCIAADVFGCCASLESLSISWCPNLRTLPDGLHTLLSLKKLIIVGCQSLECIPVTQGVASLCKFPIFKCLELCILPEGLECYNSLQMLIIGRCSKITSIPITHGLPSLRELEISDCDELSSLPSGLQHCTSLEHFSIINCPNLEAIPSLDSLTQLRQLQIYYCDGLKDVHPNAFAASLTRLKELKIGGFWKELDSFPAFQVIPQLERLELWGWPKLNSLPEQVQHFTSLILCQYGPSTAWRLFQSGWEILHLLRT</sequence>
<dbReference type="EMBL" id="CAEKDK010000006">
    <property type="protein sequence ID" value="CAB4284381.1"/>
    <property type="molecule type" value="Genomic_DNA"/>
</dbReference>
<dbReference type="Proteomes" id="UP000507222">
    <property type="component" value="Unassembled WGS sequence"/>
</dbReference>
<protein>
    <recommendedName>
        <fullName evidence="3">Disease resistance R13L4/SHOC-2-like LRR domain-containing protein</fullName>
    </recommendedName>
</protein>
<dbReference type="Pfam" id="PF23598">
    <property type="entry name" value="LRR_14"/>
    <property type="match status" value="1"/>
</dbReference>
<evidence type="ECO:0000256" key="1">
    <source>
        <dbReference type="ARBA" id="ARBA00022737"/>
    </source>
</evidence>
<name>A0A6J5V850_PRUAR</name>
<dbReference type="Pfam" id="PF13306">
    <property type="entry name" value="LRR_5"/>
    <property type="match status" value="1"/>
</dbReference>
<dbReference type="InterPro" id="IPR026906">
    <property type="entry name" value="LRR_5"/>
</dbReference>
<feature type="domain" description="Disease resistance R13L4/SHOC-2-like LRR" evidence="3">
    <location>
        <begin position="125"/>
        <end position="280"/>
    </location>
</feature>
<dbReference type="PANTHER" id="PTHR36766">
    <property type="entry name" value="PLANT BROAD-SPECTRUM MILDEW RESISTANCE PROTEIN RPW8"/>
    <property type="match status" value="1"/>
</dbReference>
<keyword evidence="2" id="KW-0611">Plant defense</keyword>
<evidence type="ECO:0000259" key="3">
    <source>
        <dbReference type="Pfam" id="PF23598"/>
    </source>
</evidence>
<keyword evidence="1" id="KW-0677">Repeat</keyword>
<evidence type="ECO:0000313" key="4">
    <source>
        <dbReference type="EMBL" id="CAB4284381.1"/>
    </source>
</evidence>
<proteinExistence type="predicted"/>
<gene>
    <name evidence="4" type="ORF">CURHAP_LOCUS39906</name>
</gene>
<dbReference type="PANTHER" id="PTHR36766:SF70">
    <property type="entry name" value="DISEASE RESISTANCE PROTEIN RGA4"/>
    <property type="match status" value="1"/>
</dbReference>
<evidence type="ECO:0000313" key="5">
    <source>
        <dbReference type="Proteomes" id="UP000507222"/>
    </source>
</evidence>